<keyword evidence="1" id="KW-0472">Membrane</keyword>
<dbReference type="PATRIC" id="fig|86662.25.peg.5782"/>
<keyword evidence="1" id="KW-0812">Transmembrane</keyword>
<organism evidence="2 3">
    <name type="scientific">Bacillus mycoides</name>
    <dbReference type="NCBI Taxonomy" id="1405"/>
    <lineage>
        <taxon>Bacteria</taxon>
        <taxon>Bacillati</taxon>
        <taxon>Bacillota</taxon>
        <taxon>Bacilli</taxon>
        <taxon>Bacillales</taxon>
        <taxon>Bacillaceae</taxon>
        <taxon>Bacillus</taxon>
        <taxon>Bacillus cereus group</taxon>
    </lineage>
</organism>
<dbReference type="RefSeq" id="WP_070146001.1">
    <property type="nucleotide sequence ID" value="NZ_LXLT01000087.1"/>
</dbReference>
<name>A0A1E8AYT3_BACMY</name>
<dbReference type="EMBL" id="LXLT01000087">
    <property type="protein sequence ID" value="OFD70426.1"/>
    <property type="molecule type" value="Genomic_DNA"/>
</dbReference>
<sequence>MTKKTGWTSLIGLVWLATIALLWTNFAKLIPNTVASLSIFIIMIVIATGASLTGLYRLKKKKY</sequence>
<accession>A0A1E8AYT3</accession>
<protein>
    <submittedName>
        <fullName evidence="2">Uncharacterized protein</fullName>
    </submittedName>
</protein>
<evidence type="ECO:0000313" key="3">
    <source>
        <dbReference type="Proteomes" id="UP000175706"/>
    </source>
</evidence>
<evidence type="ECO:0000256" key="1">
    <source>
        <dbReference type="SAM" id="Phobius"/>
    </source>
</evidence>
<keyword evidence="1" id="KW-1133">Transmembrane helix</keyword>
<proteinExistence type="predicted"/>
<comment type="caution">
    <text evidence="2">The sequence shown here is derived from an EMBL/GenBank/DDBJ whole genome shotgun (WGS) entry which is preliminary data.</text>
</comment>
<evidence type="ECO:0000313" key="2">
    <source>
        <dbReference type="EMBL" id="OFD70426.1"/>
    </source>
</evidence>
<gene>
    <name evidence="2" type="ORF">BWGOE8_56160</name>
</gene>
<feature type="transmembrane region" description="Helical" evidence="1">
    <location>
        <begin position="37"/>
        <end position="58"/>
    </location>
</feature>
<dbReference type="AlphaFoldDB" id="A0A1E8AYT3"/>
<reference evidence="2 3" key="1">
    <citation type="submission" date="2016-05" db="EMBL/GenBank/DDBJ databases">
        <title>Bacillus thuringiensis and Bacillus weihenstephanensis as novel biocontrol agents of wilt causing Verticillium species.</title>
        <authorList>
            <person name="Hollensteiner J."/>
            <person name="Wemheuer F."/>
            <person name="Harting R."/>
            <person name="Kolarzyk A."/>
            <person name="Diaz-Valerio S."/>
            <person name="Poehlein A."/>
            <person name="Brzuszkiewicz E."/>
            <person name="Nesemann K."/>
            <person name="Braus-Stromeyer S."/>
            <person name="Braus G."/>
            <person name="Daniel R."/>
            <person name="Liesegang H."/>
        </authorList>
    </citation>
    <scope>NUCLEOTIDE SEQUENCE [LARGE SCALE GENOMIC DNA]</scope>
    <source>
        <strain evidence="2 3">GOE8</strain>
    </source>
</reference>
<dbReference type="Proteomes" id="UP000175706">
    <property type="component" value="Unassembled WGS sequence"/>
</dbReference>